<dbReference type="Gene3D" id="3.20.20.150">
    <property type="entry name" value="Divalent-metal-dependent TIM barrel enzymes"/>
    <property type="match status" value="1"/>
</dbReference>
<evidence type="ECO:0008006" key="4">
    <source>
        <dbReference type="Google" id="ProtNLM"/>
    </source>
</evidence>
<accession>A0ABQ0X9F1</accession>
<sequence length="273" mass="28902">MPSGISQRGLNRPWENHGMQDNPSDRTRPSRQQRAHGVSLDGVHELAAAVEAVREHPGPVELPVGPDQLAGRHLGALPRRQMGEALREAGADPLLVRATVSLDDDIPDEGVIAVLDDHLSLAAGLGARFLVVPRAGVDNRGRSEERVYSMLAALAEAASAHGVHLLLETEGATEDELDLLGALERAREEGVLDVDDRYVASVAWNVGGSTGAGEDLAAAFQRMRPLLDRAPLVLRGLDEATLEALFAAVPDLEEAAAQRRVLVLLDGPGPAAG</sequence>
<organism evidence="2 3">
    <name type="scientific">Kocuria flava</name>
    <dbReference type="NCBI Taxonomy" id="446860"/>
    <lineage>
        <taxon>Bacteria</taxon>
        <taxon>Bacillati</taxon>
        <taxon>Actinomycetota</taxon>
        <taxon>Actinomycetes</taxon>
        <taxon>Micrococcales</taxon>
        <taxon>Micrococcaceae</taxon>
        <taxon>Kocuria</taxon>
    </lineage>
</organism>
<name>A0ABQ0X9F1_9MICC</name>
<protein>
    <recommendedName>
        <fullName evidence="4">Xylose isomerase-like TIM barrel domain-containing protein</fullName>
    </recommendedName>
</protein>
<dbReference type="Proteomes" id="UP000321155">
    <property type="component" value="Unassembled WGS sequence"/>
</dbReference>
<dbReference type="EMBL" id="BJZR01000011">
    <property type="protein sequence ID" value="GEO91375.1"/>
    <property type="molecule type" value="Genomic_DNA"/>
</dbReference>
<gene>
    <name evidence="2" type="ORF">KFL01_06810</name>
</gene>
<reference evidence="2 3" key="1">
    <citation type="submission" date="2019-07" db="EMBL/GenBank/DDBJ databases">
        <title>Whole genome shotgun sequence of Kocuria flava NBRC 107626.</title>
        <authorList>
            <person name="Hosoyama A."/>
            <person name="Uohara A."/>
            <person name="Ohji S."/>
            <person name="Ichikawa N."/>
        </authorList>
    </citation>
    <scope>NUCLEOTIDE SEQUENCE [LARGE SCALE GENOMIC DNA]</scope>
    <source>
        <strain evidence="2 3">NBRC 107626</strain>
    </source>
</reference>
<evidence type="ECO:0000313" key="2">
    <source>
        <dbReference type="EMBL" id="GEO91375.1"/>
    </source>
</evidence>
<keyword evidence="3" id="KW-1185">Reference proteome</keyword>
<feature type="region of interest" description="Disordered" evidence="1">
    <location>
        <begin position="1"/>
        <end position="39"/>
    </location>
</feature>
<evidence type="ECO:0000313" key="3">
    <source>
        <dbReference type="Proteomes" id="UP000321155"/>
    </source>
</evidence>
<dbReference type="InterPro" id="IPR036237">
    <property type="entry name" value="Xyl_isomerase-like_sf"/>
</dbReference>
<dbReference type="SUPFAM" id="SSF51658">
    <property type="entry name" value="Xylose isomerase-like"/>
    <property type="match status" value="1"/>
</dbReference>
<evidence type="ECO:0000256" key="1">
    <source>
        <dbReference type="SAM" id="MobiDB-lite"/>
    </source>
</evidence>
<proteinExistence type="predicted"/>
<comment type="caution">
    <text evidence="2">The sequence shown here is derived from an EMBL/GenBank/DDBJ whole genome shotgun (WGS) entry which is preliminary data.</text>
</comment>